<evidence type="ECO:0000256" key="5">
    <source>
        <dbReference type="ARBA" id="ARBA00023136"/>
    </source>
</evidence>
<comment type="subcellular location">
    <subcellularLocation>
        <location evidence="1">Cell inner membrane</location>
    </subcellularLocation>
</comment>
<keyword evidence="5" id="KW-0472">Membrane</keyword>
<sequence length="303" mass="33572">MTSPPSLSEKTVTRLVKGVIAVIGRLPLPWARGLGALAGRFSLLTQSRMAVATAQNIAYCLPELSAQEQKQLVHASVLETGRLALETAVIWTRSPSWVEQRITQRIGEHLIKEAQARGQGVLILAPHIGNWEVLNYYLATLGQVTNMYQKPNAIGMNEVLLEVRTRCNARLVATDRKGLMTILKVLKEGGMSGILPDQTPKDDASGLFAPFMAHHAFTMTLANKLIKKSGCKPLFAYAKRVKGGFEIVVEEAPADIHSDDEQLAVNALSAGIEHCVRSVPAQYQWEYKRFKKRLYDQPDPYQK</sequence>
<keyword evidence="4 7" id="KW-0808">Transferase</keyword>
<dbReference type="GO" id="GO:0005886">
    <property type="term" value="C:plasma membrane"/>
    <property type="evidence" value="ECO:0007669"/>
    <property type="project" value="UniProtKB-SubCell"/>
</dbReference>
<dbReference type="CDD" id="cd07984">
    <property type="entry name" value="LPLAT_LABLAT-like"/>
    <property type="match status" value="1"/>
</dbReference>
<name>A0AAN1WDY4_9GAMM</name>
<keyword evidence="6 7" id="KW-0012">Acyltransferase</keyword>
<organism evidence="7 8">
    <name type="scientific">Marinagarivorans cellulosilyticus</name>
    <dbReference type="NCBI Taxonomy" id="2721545"/>
    <lineage>
        <taxon>Bacteria</taxon>
        <taxon>Pseudomonadati</taxon>
        <taxon>Pseudomonadota</taxon>
        <taxon>Gammaproteobacteria</taxon>
        <taxon>Cellvibrionales</taxon>
        <taxon>Cellvibrionaceae</taxon>
        <taxon>Marinagarivorans</taxon>
    </lineage>
</organism>
<proteinExistence type="predicted"/>
<dbReference type="PANTHER" id="PTHR30606:SF10">
    <property type="entry name" value="PHOSPHATIDYLINOSITOL MANNOSIDE ACYLTRANSFERASE"/>
    <property type="match status" value="1"/>
</dbReference>
<evidence type="ECO:0000256" key="4">
    <source>
        <dbReference type="ARBA" id="ARBA00022679"/>
    </source>
</evidence>
<evidence type="ECO:0000313" key="7">
    <source>
        <dbReference type="EMBL" id="BCD95826.1"/>
    </source>
</evidence>
<dbReference type="AlphaFoldDB" id="A0AAN1WDY4"/>
<dbReference type="EMBL" id="AP023086">
    <property type="protein sequence ID" value="BCD95826.1"/>
    <property type="molecule type" value="Genomic_DNA"/>
</dbReference>
<dbReference type="Pfam" id="PF03279">
    <property type="entry name" value="Lip_A_acyltrans"/>
    <property type="match status" value="1"/>
</dbReference>
<dbReference type="RefSeq" id="WP_236985275.1">
    <property type="nucleotide sequence ID" value="NZ_AP023086.1"/>
</dbReference>
<dbReference type="InterPro" id="IPR004960">
    <property type="entry name" value="LipA_acyltrans"/>
</dbReference>
<dbReference type="Proteomes" id="UP001320119">
    <property type="component" value="Chromosome"/>
</dbReference>
<evidence type="ECO:0000256" key="6">
    <source>
        <dbReference type="ARBA" id="ARBA00023315"/>
    </source>
</evidence>
<gene>
    <name evidence="7" type="ORF">MARGE09_P0025</name>
</gene>
<keyword evidence="2" id="KW-1003">Cell membrane</keyword>
<evidence type="ECO:0000256" key="2">
    <source>
        <dbReference type="ARBA" id="ARBA00022475"/>
    </source>
</evidence>
<dbReference type="GO" id="GO:0009247">
    <property type="term" value="P:glycolipid biosynthetic process"/>
    <property type="evidence" value="ECO:0007669"/>
    <property type="project" value="UniProtKB-ARBA"/>
</dbReference>
<keyword evidence="3" id="KW-0997">Cell inner membrane</keyword>
<dbReference type="PIRSF" id="PIRSF026649">
    <property type="entry name" value="MsbB"/>
    <property type="match status" value="1"/>
</dbReference>
<protein>
    <submittedName>
        <fullName evidence="7">Kdo2-lipid IVA lauroyltransferase/acyltransferase</fullName>
        <ecNumber evidence="7">2.3.1.241</ecNumber>
    </submittedName>
</protein>
<reference evidence="7 8" key="1">
    <citation type="journal article" date="2022" name="IScience">
        <title>An ultrasensitive nanofiber-based assay for enzymatic hydrolysis and deep-sea microbial degradation of cellulose.</title>
        <authorList>
            <person name="Tsudome M."/>
            <person name="Tachioka M."/>
            <person name="Miyazaki M."/>
            <person name="Uchimura K."/>
            <person name="Tsuda M."/>
            <person name="Takaki Y."/>
            <person name="Deguchi S."/>
        </authorList>
    </citation>
    <scope>NUCLEOTIDE SEQUENCE [LARGE SCALE GENOMIC DNA]</scope>
    <source>
        <strain evidence="7 8">GE09</strain>
    </source>
</reference>
<keyword evidence="8" id="KW-1185">Reference proteome</keyword>
<evidence type="ECO:0000313" key="8">
    <source>
        <dbReference type="Proteomes" id="UP001320119"/>
    </source>
</evidence>
<dbReference type="PANTHER" id="PTHR30606">
    <property type="entry name" value="LIPID A BIOSYNTHESIS LAUROYL ACYLTRANSFERASE"/>
    <property type="match status" value="1"/>
</dbReference>
<dbReference type="GO" id="GO:0008913">
    <property type="term" value="F:Kdo2-lipid IVA acyltransferase activity"/>
    <property type="evidence" value="ECO:0007669"/>
    <property type="project" value="UniProtKB-EC"/>
</dbReference>
<accession>A0AAN1WDY4</accession>
<evidence type="ECO:0000256" key="1">
    <source>
        <dbReference type="ARBA" id="ARBA00004533"/>
    </source>
</evidence>
<dbReference type="KEGG" id="marq:MARGE09_P0025"/>
<dbReference type="EC" id="2.3.1.241" evidence="7"/>
<evidence type="ECO:0000256" key="3">
    <source>
        <dbReference type="ARBA" id="ARBA00022519"/>
    </source>
</evidence>